<dbReference type="PROSITE" id="PS50977">
    <property type="entry name" value="HTH_TETR_2"/>
    <property type="match status" value="1"/>
</dbReference>
<dbReference type="Pfam" id="PF00440">
    <property type="entry name" value="TetR_N"/>
    <property type="match status" value="1"/>
</dbReference>
<name>A0A923SRL6_9FIRM</name>
<dbReference type="InterPro" id="IPR039532">
    <property type="entry name" value="TetR_C_Firmicutes"/>
</dbReference>
<sequence>MDRRQQKTRDAIFRAFTELLSKKSYTKITVQEIINEANIGRSTFYAHFETRDELLKELCTDLFTHVFSQTLSSEHTHDFSASAGDPGAMIVHILYHLRDNRKNIVSLLSCESSELFLSYFKQYLREFVTAHLLAELGQSSGTIPEEFLINHITCSFIGMVEWWVRQDLKQSPEELAGYFEQVILPVIH</sequence>
<evidence type="ECO:0000313" key="4">
    <source>
        <dbReference type="EMBL" id="MBC6680801.1"/>
    </source>
</evidence>
<comment type="caution">
    <text evidence="4">The sequence shown here is derived from an EMBL/GenBank/DDBJ whole genome shotgun (WGS) entry which is preliminary data.</text>
</comment>
<accession>A0A923SRL6</accession>
<dbReference type="Pfam" id="PF14278">
    <property type="entry name" value="TetR_C_8"/>
    <property type="match status" value="1"/>
</dbReference>
<feature type="DNA-binding region" description="H-T-H motif" evidence="2">
    <location>
        <begin position="29"/>
        <end position="48"/>
    </location>
</feature>
<dbReference type="InterPro" id="IPR050624">
    <property type="entry name" value="HTH-type_Tx_Regulator"/>
</dbReference>
<dbReference type="InterPro" id="IPR001647">
    <property type="entry name" value="HTH_TetR"/>
</dbReference>
<keyword evidence="5" id="KW-1185">Reference proteome</keyword>
<dbReference type="AlphaFoldDB" id="A0A923SRL6"/>
<dbReference type="Proteomes" id="UP000602647">
    <property type="component" value="Unassembled WGS sequence"/>
</dbReference>
<reference evidence="4" key="1">
    <citation type="submission" date="2020-08" db="EMBL/GenBank/DDBJ databases">
        <title>Genome public.</title>
        <authorList>
            <person name="Liu C."/>
            <person name="Sun Q."/>
        </authorList>
    </citation>
    <scope>NUCLEOTIDE SEQUENCE</scope>
    <source>
        <strain evidence="4">BX12</strain>
    </source>
</reference>
<feature type="domain" description="HTH tetR-type" evidence="3">
    <location>
        <begin position="6"/>
        <end position="66"/>
    </location>
</feature>
<protein>
    <submittedName>
        <fullName evidence="4">TetR/AcrR family transcriptional regulator</fullName>
    </submittedName>
</protein>
<keyword evidence="1 2" id="KW-0238">DNA-binding</keyword>
<dbReference type="RefSeq" id="WP_187303897.1">
    <property type="nucleotide sequence ID" value="NZ_JACRYT010000019.1"/>
</dbReference>
<proteinExistence type="predicted"/>
<gene>
    <name evidence="4" type="ORF">H9L42_13305</name>
</gene>
<evidence type="ECO:0000313" key="5">
    <source>
        <dbReference type="Proteomes" id="UP000602647"/>
    </source>
</evidence>
<evidence type="ECO:0000259" key="3">
    <source>
        <dbReference type="PROSITE" id="PS50977"/>
    </source>
</evidence>
<dbReference type="SUPFAM" id="SSF46689">
    <property type="entry name" value="Homeodomain-like"/>
    <property type="match status" value="1"/>
</dbReference>
<dbReference type="Gene3D" id="1.10.357.10">
    <property type="entry name" value="Tetracycline Repressor, domain 2"/>
    <property type="match status" value="1"/>
</dbReference>
<dbReference type="PANTHER" id="PTHR43479:SF23">
    <property type="entry name" value="HTH TETR-TYPE DOMAIN-CONTAINING PROTEIN"/>
    <property type="match status" value="1"/>
</dbReference>
<dbReference type="EMBL" id="JACRYT010000019">
    <property type="protein sequence ID" value="MBC6680801.1"/>
    <property type="molecule type" value="Genomic_DNA"/>
</dbReference>
<evidence type="ECO:0000256" key="1">
    <source>
        <dbReference type="ARBA" id="ARBA00023125"/>
    </source>
</evidence>
<evidence type="ECO:0000256" key="2">
    <source>
        <dbReference type="PROSITE-ProRule" id="PRU00335"/>
    </source>
</evidence>
<organism evidence="4 5">
    <name type="scientific">Zhenpiania hominis</name>
    <dbReference type="NCBI Taxonomy" id="2763644"/>
    <lineage>
        <taxon>Bacteria</taxon>
        <taxon>Bacillati</taxon>
        <taxon>Bacillota</taxon>
        <taxon>Clostridia</taxon>
        <taxon>Peptostreptococcales</taxon>
        <taxon>Anaerovoracaceae</taxon>
        <taxon>Zhenpiania</taxon>
    </lineage>
</organism>
<dbReference type="PANTHER" id="PTHR43479">
    <property type="entry name" value="ACREF/ENVCD OPERON REPRESSOR-RELATED"/>
    <property type="match status" value="1"/>
</dbReference>
<dbReference type="PRINTS" id="PR00455">
    <property type="entry name" value="HTHTETR"/>
</dbReference>
<dbReference type="InterPro" id="IPR009057">
    <property type="entry name" value="Homeodomain-like_sf"/>
</dbReference>
<dbReference type="GO" id="GO:0003677">
    <property type="term" value="F:DNA binding"/>
    <property type="evidence" value="ECO:0007669"/>
    <property type="project" value="UniProtKB-UniRule"/>
</dbReference>